<dbReference type="RefSeq" id="WP_135505348.1">
    <property type="nucleotide sequence ID" value="NZ_CP181055.1"/>
</dbReference>
<dbReference type="GO" id="GO:0016747">
    <property type="term" value="F:acyltransferase activity, transferring groups other than amino-acyl groups"/>
    <property type="evidence" value="ECO:0007669"/>
    <property type="project" value="InterPro"/>
</dbReference>
<evidence type="ECO:0000259" key="2">
    <source>
        <dbReference type="PROSITE" id="PS51186"/>
    </source>
</evidence>
<evidence type="ECO:0000256" key="1">
    <source>
        <dbReference type="SAM" id="Coils"/>
    </source>
</evidence>
<feature type="domain" description="N-acetyltransferase" evidence="2">
    <location>
        <begin position="1"/>
        <end position="151"/>
    </location>
</feature>
<dbReference type="Pfam" id="PF00583">
    <property type="entry name" value="Acetyltransf_1"/>
    <property type="match status" value="1"/>
</dbReference>
<dbReference type="EMBL" id="JACHHE010000002">
    <property type="protein sequence ID" value="MBB5179651.1"/>
    <property type="molecule type" value="Genomic_DNA"/>
</dbReference>
<keyword evidence="1" id="KW-0175">Coiled coil</keyword>
<dbReference type="GO" id="GO:0005840">
    <property type="term" value="C:ribosome"/>
    <property type="evidence" value="ECO:0007669"/>
    <property type="project" value="UniProtKB-KW"/>
</dbReference>
<evidence type="ECO:0000313" key="4">
    <source>
        <dbReference type="Proteomes" id="UP000525923"/>
    </source>
</evidence>
<keyword evidence="4" id="KW-1185">Reference proteome</keyword>
<sequence length="157" mass="17779">MIERLNHHQEKTAKEIQRLQKRAYQVEAELIGFDGIPHLNESILEIQNSGETFIGYFNGVLAGFISYKAKGPLIDIHRLAVAPSHFRQGIARQLLEHLLGNFPDSGFIVSTATLNEPARKLYETFGFKEQGSFEPEPGISCVIYHKIKTLPINDFEK</sequence>
<dbReference type="OrthoDB" id="46888at2"/>
<dbReference type="InterPro" id="IPR016181">
    <property type="entry name" value="Acyl_CoA_acyltransferase"/>
</dbReference>
<gene>
    <name evidence="3" type="ORF">HNQ44_001075</name>
</gene>
<dbReference type="PROSITE" id="PS51186">
    <property type="entry name" value="GNAT"/>
    <property type="match status" value="1"/>
</dbReference>
<comment type="caution">
    <text evidence="3">The sequence shown here is derived from an EMBL/GenBank/DDBJ whole genome shotgun (WGS) entry which is preliminary data.</text>
</comment>
<dbReference type="Proteomes" id="UP000525923">
    <property type="component" value="Unassembled WGS sequence"/>
</dbReference>
<keyword evidence="3" id="KW-0689">Ribosomal protein</keyword>
<name>A0A7W8FT36_9BACL</name>
<organism evidence="3 4">
    <name type="scientific">Planococcus koreensis</name>
    <dbReference type="NCBI Taxonomy" id="112331"/>
    <lineage>
        <taxon>Bacteria</taxon>
        <taxon>Bacillati</taxon>
        <taxon>Bacillota</taxon>
        <taxon>Bacilli</taxon>
        <taxon>Bacillales</taxon>
        <taxon>Caryophanaceae</taxon>
        <taxon>Planococcus</taxon>
    </lineage>
</organism>
<dbReference type="InterPro" id="IPR000182">
    <property type="entry name" value="GNAT_dom"/>
</dbReference>
<feature type="coiled-coil region" evidence="1">
    <location>
        <begin position="2"/>
        <end position="29"/>
    </location>
</feature>
<reference evidence="3 4" key="1">
    <citation type="submission" date="2020-08" db="EMBL/GenBank/DDBJ databases">
        <title>Genomic Encyclopedia of Type Strains, Phase IV (KMG-IV): sequencing the most valuable type-strain genomes for metagenomic binning, comparative biology and taxonomic classification.</title>
        <authorList>
            <person name="Goeker M."/>
        </authorList>
    </citation>
    <scope>NUCLEOTIDE SEQUENCE [LARGE SCALE GENOMIC DNA]</scope>
    <source>
        <strain evidence="3 4">DSM 15895</strain>
    </source>
</reference>
<dbReference type="Gene3D" id="3.40.630.30">
    <property type="match status" value="1"/>
</dbReference>
<accession>A0A7W8FT36</accession>
<dbReference type="AlphaFoldDB" id="A0A7W8FT36"/>
<evidence type="ECO:0000313" key="3">
    <source>
        <dbReference type="EMBL" id="MBB5179651.1"/>
    </source>
</evidence>
<dbReference type="CDD" id="cd04301">
    <property type="entry name" value="NAT_SF"/>
    <property type="match status" value="1"/>
</dbReference>
<proteinExistence type="predicted"/>
<protein>
    <submittedName>
        <fullName evidence="3">Ribosomal protein S18 acetylase RimI-like enzyme</fullName>
    </submittedName>
</protein>
<keyword evidence="3" id="KW-0687">Ribonucleoprotein</keyword>
<dbReference type="SUPFAM" id="SSF55729">
    <property type="entry name" value="Acyl-CoA N-acyltransferases (Nat)"/>
    <property type="match status" value="1"/>
</dbReference>